<reference evidence="2" key="1">
    <citation type="submission" date="2018-05" db="EMBL/GenBank/DDBJ databases">
        <title>Draft genome of Mucuna pruriens seed.</title>
        <authorList>
            <person name="Nnadi N.E."/>
            <person name="Vos R."/>
            <person name="Hasami M.H."/>
            <person name="Devisetty U.K."/>
            <person name="Aguiy J.C."/>
        </authorList>
    </citation>
    <scope>NUCLEOTIDE SEQUENCE [LARGE SCALE GENOMIC DNA]</scope>
    <source>
        <strain evidence="2">JCA_2017</strain>
    </source>
</reference>
<gene>
    <name evidence="2" type="ORF">CR513_34957</name>
</gene>
<name>A0A371G0F2_MUCPR</name>
<dbReference type="Proteomes" id="UP000257109">
    <property type="component" value="Unassembled WGS sequence"/>
</dbReference>
<protein>
    <recommendedName>
        <fullName evidence="1">Retrotransposon gag domain-containing protein</fullName>
    </recommendedName>
</protein>
<keyword evidence="3" id="KW-1185">Reference proteome</keyword>
<comment type="caution">
    <text evidence="2">The sequence shown here is derived from an EMBL/GenBank/DDBJ whole genome shotgun (WGS) entry which is preliminary data.</text>
</comment>
<proteinExistence type="predicted"/>
<dbReference type="PANTHER" id="PTHR33223">
    <property type="entry name" value="CCHC-TYPE DOMAIN-CONTAINING PROTEIN"/>
    <property type="match status" value="1"/>
</dbReference>
<dbReference type="AlphaFoldDB" id="A0A371G0F2"/>
<accession>A0A371G0F2</accession>
<dbReference type="InterPro" id="IPR005162">
    <property type="entry name" value="Retrotrans_gag_dom"/>
</dbReference>
<sequence>MKCMFLEKFFPTSRTATIKKEICGIRQHSGETLHEYWERFNKLCATCPHHHISEQLLIQYFCEGLTMMDQRIIDAASGGALVDKTPAETRHLISNMVSNTQQFGIREVSQPPMVNEIDAADNLRLENQLTELTSLQPEFVAYVLPWSSPPICAPRCKKLSRTSHRLVTSNLEFQQTMSSSNMQFQHNMNATTQDLNTQIGQLANIQLTLTNNSKPERKCECTYFEKQKRIALTSTPTLSRTPIHKCFNKTKLSHYRFQLGPSQQGSLNLMKSW</sequence>
<organism evidence="2 3">
    <name type="scientific">Mucuna pruriens</name>
    <name type="common">Velvet bean</name>
    <name type="synonym">Dolichos pruriens</name>
    <dbReference type="NCBI Taxonomy" id="157652"/>
    <lineage>
        <taxon>Eukaryota</taxon>
        <taxon>Viridiplantae</taxon>
        <taxon>Streptophyta</taxon>
        <taxon>Embryophyta</taxon>
        <taxon>Tracheophyta</taxon>
        <taxon>Spermatophyta</taxon>
        <taxon>Magnoliopsida</taxon>
        <taxon>eudicotyledons</taxon>
        <taxon>Gunneridae</taxon>
        <taxon>Pentapetalae</taxon>
        <taxon>rosids</taxon>
        <taxon>fabids</taxon>
        <taxon>Fabales</taxon>
        <taxon>Fabaceae</taxon>
        <taxon>Papilionoideae</taxon>
        <taxon>50 kb inversion clade</taxon>
        <taxon>NPAAA clade</taxon>
        <taxon>indigoferoid/millettioid clade</taxon>
        <taxon>Phaseoleae</taxon>
        <taxon>Mucuna</taxon>
    </lineage>
</organism>
<dbReference type="OrthoDB" id="1305902at2759"/>
<evidence type="ECO:0000313" key="3">
    <source>
        <dbReference type="Proteomes" id="UP000257109"/>
    </source>
</evidence>
<evidence type="ECO:0000259" key="1">
    <source>
        <dbReference type="Pfam" id="PF03732"/>
    </source>
</evidence>
<evidence type="ECO:0000313" key="2">
    <source>
        <dbReference type="EMBL" id="RDX84049.1"/>
    </source>
</evidence>
<dbReference type="PANTHER" id="PTHR33223:SF3">
    <property type="match status" value="1"/>
</dbReference>
<feature type="domain" description="Retrotransposon gag" evidence="1">
    <location>
        <begin position="2"/>
        <end position="66"/>
    </location>
</feature>
<dbReference type="Pfam" id="PF03732">
    <property type="entry name" value="Retrotrans_gag"/>
    <property type="match status" value="1"/>
</dbReference>
<dbReference type="EMBL" id="QJKJ01007168">
    <property type="protein sequence ID" value="RDX84049.1"/>
    <property type="molecule type" value="Genomic_DNA"/>
</dbReference>
<feature type="non-terminal residue" evidence="2">
    <location>
        <position position="1"/>
    </location>
</feature>